<keyword evidence="4" id="KW-1185">Reference proteome</keyword>
<dbReference type="PANTHER" id="PTHR43434:SF1">
    <property type="entry name" value="PHOSPHOGLYCOLATE PHOSPHATASE"/>
    <property type="match status" value="1"/>
</dbReference>
<protein>
    <submittedName>
        <fullName evidence="3">HAD-hyrolase-like protein</fullName>
    </submittedName>
</protein>
<reference evidence="3 4" key="1">
    <citation type="submission" date="2019-06" db="EMBL/GenBank/DDBJ databases">
        <title>Sorghum-associated microbial communities from plants grown in Nebraska, USA.</title>
        <authorList>
            <person name="Schachtman D."/>
        </authorList>
    </citation>
    <scope>NUCLEOTIDE SEQUENCE [LARGE SCALE GENOMIC DNA]</scope>
    <source>
        <strain evidence="3 4">2482</strain>
    </source>
</reference>
<comment type="caution">
    <text evidence="3">The sequence shown here is derived from an EMBL/GenBank/DDBJ whole genome shotgun (WGS) entry which is preliminary data.</text>
</comment>
<dbReference type="RefSeq" id="WP_144566228.1">
    <property type="nucleotide sequence ID" value="NZ_VIVN01000008.1"/>
</dbReference>
<dbReference type="PANTHER" id="PTHR43434">
    <property type="entry name" value="PHOSPHOGLYCOLATE PHOSPHATASE"/>
    <property type="match status" value="1"/>
</dbReference>
<accession>A0A561D5R6</accession>
<evidence type="ECO:0000256" key="2">
    <source>
        <dbReference type="ARBA" id="ARBA00022842"/>
    </source>
</evidence>
<organism evidence="3 4">
    <name type="scientific">Neobacillus bataviensis</name>
    <dbReference type="NCBI Taxonomy" id="220685"/>
    <lineage>
        <taxon>Bacteria</taxon>
        <taxon>Bacillati</taxon>
        <taxon>Bacillota</taxon>
        <taxon>Bacilli</taxon>
        <taxon>Bacillales</taxon>
        <taxon>Bacillaceae</taxon>
        <taxon>Neobacillus</taxon>
    </lineage>
</organism>
<dbReference type="GO" id="GO:0008967">
    <property type="term" value="F:phosphoglycolate phosphatase activity"/>
    <property type="evidence" value="ECO:0007669"/>
    <property type="project" value="TreeGrafter"/>
</dbReference>
<evidence type="ECO:0000313" key="3">
    <source>
        <dbReference type="EMBL" id="TWD98771.1"/>
    </source>
</evidence>
<dbReference type="SFLD" id="SFLDS00003">
    <property type="entry name" value="Haloacid_Dehalogenase"/>
    <property type="match status" value="1"/>
</dbReference>
<proteinExistence type="predicted"/>
<dbReference type="GO" id="GO:0005829">
    <property type="term" value="C:cytosol"/>
    <property type="evidence" value="ECO:0007669"/>
    <property type="project" value="TreeGrafter"/>
</dbReference>
<keyword evidence="1" id="KW-0378">Hydrolase</keyword>
<sequence>MINTVLFDVDGVLLSEEHYFDASALTVWEMLISSNYLALAPEQFKTEYTEAEINDIRENVFQNDQVLKFMKSRGLNANWDMIYLSFGHQLIHLLSQIKEDEAAKITQWLTKPINYETLRDIGTVLSQYQVELNFGLFLDEFSHSDATKQELFEYLNVLSKEKLGVETSIFQKGELWSICEHVSQEWYVGDENVLASTGRPSVQTGKKGFLANETTLAPAQDIAALFQHLSSSGITIGIGTGRPDLETIQPFKHLNWLKYFNENRIITADEVSKAEQEITEPKSLSKPHPFTYIMGLKGKETSSIDCLNTPLPIQKGEEVLVVGDSLADLLAARKLGCQFAAVLTGLSGKDARQDFEKHEADYILDSVLDVKTIL</sequence>
<dbReference type="SFLD" id="SFLDG01129">
    <property type="entry name" value="C1.5:_HAD__Beta-PGM__Phosphata"/>
    <property type="match status" value="1"/>
</dbReference>
<keyword evidence="2" id="KW-0460">Magnesium</keyword>
<evidence type="ECO:0000256" key="1">
    <source>
        <dbReference type="ARBA" id="ARBA00022801"/>
    </source>
</evidence>
<dbReference type="InterPro" id="IPR023214">
    <property type="entry name" value="HAD_sf"/>
</dbReference>
<dbReference type="Gene3D" id="3.40.50.1000">
    <property type="entry name" value="HAD superfamily/HAD-like"/>
    <property type="match status" value="1"/>
</dbReference>
<gene>
    <name evidence="3" type="ORF">FB550_10825</name>
</gene>
<evidence type="ECO:0000313" key="4">
    <source>
        <dbReference type="Proteomes" id="UP000319671"/>
    </source>
</evidence>
<dbReference type="Pfam" id="PF13242">
    <property type="entry name" value="Hydrolase_like"/>
    <property type="match status" value="1"/>
</dbReference>
<dbReference type="InterPro" id="IPR036412">
    <property type="entry name" value="HAD-like_sf"/>
</dbReference>
<dbReference type="InterPro" id="IPR050155">
    <property type="entry name" value="HAD-like_hydrolase_sf"/>
</dbReference>
<name>A0A561D5R6_9BACI</name>
<dbReference type="SUPFAM" id="SSF56784">
    <property type="entry name" value="HAD-like"/>
    <property type="match status" value="1"/>
</dbReference>
<dbReference type="AlphaFoldDB" id="A0A561D5R6"/>
<dbReference type="EMBL" id="VIVN01000008">
    <property type="protein sequence ID" value="TWD98771.1"/>
    <property type="molecule type" value="Genomic_DNA"/>
</dbReference>
<dbReference type="GO" id="GO:0006281">
    <property type="term" value="P:DNA repair"/>
    <property type="evidence" value="ECO:0007669"/>
    <property type="project" value="TreeGrafter"/>
</dbReference>
<dbReference type="Proteomes" id="UP000319671">
    <property type="component" value="Unassembled WGS sequence"/>
</dbReference>